<organism evidence="3 4">
    <name type="scientific">Lentithecium fluviatile CBS 122367</name>
    <dbReference type="NCBI Taxonomy" id="1168545"/>
    <lineage>
        <taxon>Eukaryota</taxon>
        <taxon>Fungi</taxon>
        <taxon>Dikarya</taxon>
        <taxon>Ascomycota</taxon>
        <taxon>Pezizomycotina</taxon>
        <taxon>Dothideomycetes</taxon>
        <taxon>Pleosporomycetidae</taxon>
        <taxon>Pleosporales</taxon>
        <taxon>Massarineae</taxon>
        <taxon>Lentitheciaceae</taxon>
        <taxon>Lentithecium</taxon>
    </lineage>
</organism>
<gene>
    <name evidence="3" type="ORF">K458DRAFT_461283</name>
</gene>
<dbReference type="PANTHER" id="PTHR34598">
    <property type="entry name" value="BLL6449 PROTEIN"/>
    <property type="match status" value="1"/>
</dbReference>
<dbReference type="Proteomes" id="UP000799291">
    <property type="component" value="Unassembled WGS sequence"/>
</dbReference>
<protein>
    <submittedName>
        <fullName evidence="3">Uncharacterized protein</fullName>
    </submittedName>
</protein>
<keyword evidence="1" id="KW-0560">Oxidoreductase</keyword>
<dbReference type="NCBIfam" id="NF041278">
    <property type="entry name" value="CmcJ_NvfI_EfuI"/>
    <property type="match status" value="1"/>
</dbReference>
<dbReference type="PANTHER" id="PTHR34598:SF3">
    <property type="entry name" value="OXIDOREDUCTASE AN1597"/>
    <property type="match status" value="1"/>
</dbReference>
<reference evidence="3" key="1">
    <citation type="journal article" date="2020" name="Stud. Mycol.">
        <title>101 Dothideomycetes genomes: a test case for predicting lifestyles and emergence of pathogens.</title>
        <authorList>
            <person name="Haridas S."/>
            <person name="Albert R."/>
            <person name="Binder M."/>
            <person name="Bloem J."/>
            <person name="Labutti K."/>
            <person name="Salamov A."/>
            <person name="Andreopoulos B."/>
            <person name="Baker S."/>
            <person name="Barry K."/>
            <person name="Bills G."/>
            <person name="Bluhm B."/>
            <person name="Cannon C."/>
            <person name="Castanera R."/>
            <person name="Culley D."/>
            <person name="Daum C."/>
            <person name="Ezra D."/>
            <person name="Gonzalez J."/>
            <person name="Henrissat B."/>
            <person name="Kuo A."/>
            <person name="Liang C."/>
            <person name="Lipzen A."/>
            <person name="Lutzoni F."/>
            <person name="Magnuson J."/>
            <person name="Mondo S."/>
            <person name="Nolan M."/>
            <person name="Ohm R."/>
            <person name="Pangilinan J."/>
            <person name="Park H.-J."/>
            <person name="Ramirez L."/>
            <person name="Alfaro M."/>
            <person name="Sun H."/>
            <person name="Tritt A."/>
            <person name="Yoshinaga Y."/>
            <person name="Zwiers L.-H."/>
            <person name="Turgeon B."/>
            <person name="Goodwin S."/>
            <person name="Spatafora J."/>
            <person name="Crous P."/>
            <person name="Grigoriev I."/>
        </authorList>
    </citation>
    <scope>NUCLEOTIDE SEQUENCE</scope>
    <source>
        <strain evidence="3">CBS 122367</strain>
    </source>
</reference>
<evidence type="ECO:0000313" key="3">
    <source>
        <dbReference type="EMBL" id="KAF2679387.1"/>
    </source>
</evidence>
<evidence type="ECO:0000313" key="4">
    <source>
        <dbReference type="Proteomes" id="UP000799291"/>
    </source>
</evidence>
<sequence>MTESDFLSKTLDLHNPIDKILPAMYPHVDQTPSSAINHAKRHLSNEIDGLLKQRFRIINVWRLLKEVKNWPLAVCDARTVKEENLLATDYVRRGFIGKSYFVPHDPQHKWHYLCRQQPDEVMFKIHDSLDVESKWCPHASFSLGEEEKPPSRESIEVRALVFG</sequence>
<dbReference type="EMBL" id="MU005604">
    <property type="protein sequence ID" value="KAF2679387.1"/>
    <property type="molecule type" value="Genomic_DNA"/>
</dbReference>
<dbReference type="GO" id="GO:0016491">
    <property type="term" value="F:oxidoreductase activity"/>
    <property type="evidence" value="ECO:0007669"/>
    <property type="project" value="UniProtKB-KW"/>
</dbReference>
<evidence type="ECO:0000256" key="2">
    <source>
        <dbReference type="ARBA" id="ARBA00023604"/>
    </source>
</evidence>
<comment type="similarity">
    <text evidence="2">Belongs to the asaB hydroxylase/desaturase family.</text>
</comment>
<proteinExistence type="inferred from homology"/>
<dbReference type="AlphaFoldDB" id="A0A6G1IMB8"/>
<evidence type="ECO:0000256" key="1">
    <source>
        <dbReference type="ARBA" id="ARBA00023002"/>
    </source>
</evidence>
<dbReference type="OrthoDB" id="412788at2759"/>
<name>A0A6G1IMB8_9PLEO</name>
<dbReference type="InterPro" id="IPR044053">
    <property type="entry name" value="AsaB-like"/>
</dbReference>
<keyword evidence="4" id="KW-1185">Reference proteome</keyword>
<accession>A0A6G1IMB8</accession>